<dbReference type="NCBIfam" id="TIGR01687">
    <property type="entry name" value="moaD_arch"/>
    <property type="match status" value="1"/>
</dbReference>
<dbReference type="Gene3D" id="3.10.20.30">
    <property type="match status" value="1"/>
</dbReference>
<dbReference type="SUPFAM" id="SSF54285">
    <property type="entry name" value="MoaD/ThiS"/>
    <property type="match status" value="1"/>
</dbReference>
<comment type="caution">
    <text evidence="1">The sequence shown here is derived from an EMBL/GenBank/DDBJ whole genome shotgun (WGS) entry which is preliminary data.</text>
</comment>
<dbReference type="PANTHER" id="PTHR38031">
    <property type="entry name" value="SULFUR CARRIER PROTEIN SLR0821-RELATED"/>
    <property type="match status" value="1"/>
</dbReference>
<dbReference type="InterPro" id="IPR016155">
    <property type="entry name" value="Mopterin_synth/thiamin_S_b"/>
</dbReference>
<dbReference type="InterPro" id="IPR012675">
    <property type="entry name" value="Beta-grasp_dom_sf"/>
</dbReference>
<accession>A0ABW3U3K5</accession>
<reference evidence="2" key="1">
    <citation type="journal article" date="2019" name="Int. J. Syst. Evol. Microbiol.">
        <title>The Global Catalogue of Microorganisms (GCM) 10K type strain sequencing project: providing services to taxonomists for standard genome sequencing and annotation.</title>
        <authorList>
            <consortium name="The Broad Institute Genomics Platform"/>
            <consortium name="The Broad Institute Genome Sequencing Center for Infectious Disease"/>
            <person name="Wu L."/>
            <person name="Ma J."/>
        </authorList>
    </citation>
    <scope>NUCLEOTIDE SEQUENCE [LARGE SCALE GENOMIC DNA]</scope>
    <source>
        <strain evidence="2">CCUG 54356</strain>
    </source>
</reference>
<sequence>MTIKVKIPTLLRALTGEQKEVETTGGTIGEVIENLEQQYPGIRERLMSGEEVHKFMNIYVNEDDIRFQEKLSTAVSPSDTITILPAVAGG</sequence>
<evidence type="ECO:0000313" key="1">
    <source>
        <dbReference type="EMBL" id="MFD1215403.1"/>
    </source>
</evidence>
<protein>
    <submittedName>
        <fullName evidence="1">MoaD family protein</fullName>
    </submittedName>
</protein>
<name>A0ABW3U3K5_9GAMM</name>
<proteinExistence type="predicted"/>
<dbReference type="InterPro" id="IPR010038">
    <property type="entry name" value="MoaD_arc-typ"/>
</dbReference>
<dbReference type="InterPro" id="IPR003749">
    <property type="entry name" value="ThiS/MoaD-like"/>
</dbReference>
<dbReference type="Pfam" id="PF02597">
    <property type="entry name" value="ThiS"/>
    <property type="match status" value="1"/>
</dbReference>
<keyword evidence="2" id="KW-1185">Reference proteome</keyword>
<dbReference type="EMBL" id="JBHTLR010000004">
    <property type="protein sequence ID" value="MFD1215403.1"/>
    <property type="molecule type" value="Genomic_DNA"/>
</dbReference>
<dbReference type="Proteomes" id="UP001597264">
    <property type="component" value="Unassembled WGS sequence"/>
</dbReference>
<dbReference type="RefSeq" id="WP_230437850.1">
    <property type="nucleotide sequence ID" value="NZ_CP087715.1"/>
</dbReference>
<dbReference type="InterPro" id="IPR052045">
    <property type="entry name" value="Sulfur_Carrier/Prot_Modifier"/>
</dbReference>
<evidence type="ECO:0000313" key="2">
    <source>
        <dbReference type="Proteomes" id="UP001597264"/>
    </source>
</evidence>
<organism evidence="1 2">
    <name type="scientific">Microbulbifer celer</name>
    <dbReference type="NCBI Taxonomy" id="435905"/>
    <lineage>
        <taxon>Bacteria</taxon>
        <taxon>Pseudomonadati</taxon>
        <taxon>Pseudomonadota</taxon>
        <taxon>Gammaproteobacteria</taxon>
        <taxon>Cellvibrionales</taxon>
        <taxon>Microbulbiferaceae</taxon>
        <taxon>Microbulbifer</taxon>
    </lineage>
</organism>
<dbReference type="PANTHER" id="PTHR38031:SF1">
    <property type="entry name" value="SULFUR CARRIER PROTEIN CYSO"/>
    <property type="match status" value="1"/>
</dbReference>
<gene>
    <name evidence="1" type="ORF">ACFQ2X_02225</name>
</gene>